<evidence type="ECO:0000256" key="1">
    <source>
        <dbReference type="SAM" id="MobiDB-lite"/>
    </source>
</evidence>
<dbReference type="PANTHER" id="PTHR31264">
    <property type="entry name" value="OS07G0554500 PROTEIN-RELATED"/>
    <property type="match status" value="1"/>
</dbReference>
<feature type="domain" description="F-box" evidence="2">
    <location>
        <begin position="922"/>
        <end position="963"/>
    </location>
</feature>
<feature type="domain" description="F-box" evidence="2">
    <location>
        <begin position="533"/>
        <end position="574"/>
    </location>
</feature>
<reference evidence="4" key="2">
    <citation type="submission" date="2013-12" db="EMBL/GenBank/DDBJ databases">
        <authorList>
            <person name="Yu Y."/>
            <person name="Lee S."/>
            <person name="de Baynast K."/>
            <person name="Wissotski M."/>
            <person name="Liu L."/>
            <person name="Talag J."/>
            <person name="Goicoechea J."/>
            <person name="Angelova A."/>
            <person name="Jetty R."/>
            <person name="Kudrna D."/>
            <person name="Golser W."/>
            <person name="Rivera L."/>
            <person name="Zhang J."/>
            <person name="Wing R."/>
        </authorList>
    </citation>
    <scope>NUCLEOTIDE SEQUENCE</scope>
</reference>
<dbReference type="SMART" id="SM00256">
    <property type="entry name" value="FBOX"/>
    <property type="match status" value="3"/>
</dbReference>
<evidence type="ECO:0000259" key="2">
    <source>
        <dbReference type="SMART" id="SM00256"/>
    </source>
</evidence>
<dbReference type="InterPro" id="IPR036047">
    <property type="entry name" value="F-box-like_dom_sf"/>
</dbReference>
<feature type="domain" description="F-box" evidence="2">
    <location>
        <begin position="131"/>
        <end position="172"/>
    </location>
</feature>
<keyword evidence="4" id="KW-1185">Reference proteome</keyword>
<accession>A0A0D9X090</accession>
<dbReference type="STRING" id="77586.A0A0D9X090"/>
<evidence type="ECO:0000313" key="3">
    <source>
        <dbReference type="EnsemblPlants" id="LPERR07G15810.1"/>
    </source>
</evidence>
<reference evidence="3" key="3">
    <citation type="submission" date="2015-04" db="UniProtKB">
        <authorList>
            <consortium name="EnsemblPlants"/>
        </authorList>
    </citation>
    <scope>IDENTIFICATION</scope>
</reference>
<dbReference type="CDD" id="cd09917">
    <property type="entry name" value="F-box_SF"/>
    <property type="match status" value="1"/>
</dbReference>
<proteinExistence type="predicted"/>
<reference evidence="3 4" key="1">
    <citation type="submission" date="2012-08" db="EMBL/GenBank/DDBJ databases">
        <title>Oryza genome evolution.</title>
        <authorList>
            <person name="Wing R.A."/>
        </authorList>
    </citation>
    <scope>NUCLEOTIDE SEQUENCE</scope>
</reference>
<evidence type="ECO:0000313" key="4">
    <source>
        <dbReference type="Proteomes" id="UP000032180"/>
    </source>
</evidence>
<name>A0A0D9X090_9ORYZ</name>
<feature type="region of interest" description="Disordered" evidence="1">
    <location>
        <begin position="893"/>
        <end position="918"/>
    </location>
</feature>
<organism evidence="3 4">
    <name type="scientific">Leersia perrieri</name>
    <dbReference type="NCBI Taxonomy" id="77586"/>
    <lineage>
        <taxon>Eukaryota</taxon>
        <taxon>Viridiplantae</taxon>
        <taxon>Streptophyta</taxon>
        <taxon>Embryophyta</taxon>
        <taxon>Tracheophyta</taxon>
        <taxon>Spermatophyta</taxon>
        <taxon>Magnoliopsida</taxon>
        <taxon>Liliopsida</taxon>
        <taxon>Poales</taxon>
        <taxon>Poaceae</taxon>
        <taxon>BOP clade</taxon>
        <taxon>Oryzoideae</taxon>
        <taxon>Oryzeae</taxon>
        <taxon>Oryzinae</taxon>
        <taxon>Leersia</taxon>
    </lineage>
</organism>
<dbReference type="Gramene" id="LPERR07G15810.1">
    <property type="protein sequence ID" value="LPERR07G15810.1"/>
    <property type="gene ID" value="LPERR07G15810"/>
</dbReference>
<dbReference type="Proteomes" id="UP000032180">
    <property type="component" value="Chromosome 7"/>
</dbReference>
<dbReference type="HOGENOM" id="CLU_002674_0_0_1"/>
<sequence length="1347" mass="152968">MVFSVVDSKKDQENAILEAEEDMVGVFSLRGFSERTRLSYTSRRIKADDANGTLLHLDKTITLPLPMPYYFDIIDAAQGYLLLEGWRLNRQFGPSLKDTPDILYFSLDPKTMLLEKKRIDPASPDAVSIFLADELLEEIFLRLASPADLARASIACASFRRIVTDRCFLRRYRSIHKPPLLGLLWEDFYPAEPPHSSAPAAQAVAQAADFKFSFLPSPGPWKVRDCRDGRVLVQRDEGMVVTDNDDDDEEGELAPIVPINHKRDMAELVICDSISRRYVIIPPIPDDLVFSDERYNVLVYEAFFAPAAEGETADTSFRVMVKTHYESKLVVFVFSSLTKEWSSSKSFSWSIMADDPSWFGSPPKAQRWVFPRYYAHGCFYWVINLMNKLLVLDTCKMVFFAVDFQSDLAITIMEAEEKGMIGLYALTKHSGRTHICYTTRRIEADAANGPLLNLDKTIPLALPFDYYFLLQAAQGYLLLKGNLRCWLRHSSEEDEPDTLYFSLEPKTLLLEKMSSRPEKQIHRASPAMGSIFLADEILEEVFLRLASPADLARASTACASFHRVAADFTFSFLPPGGRWMPRDCLEGRVLLARLPIPTMDWIFPPSDSDDGVDRVPFDESGEITDLAVCDPIWRRYTILPRIPEIETACNERNDFLDFETFLVPAGEDETDDTSFRVVARARYGKKLSVSVFSSRTGEWRTSEFVDWSVLDTDGIIHFFGRRQYAHGCVYWVLDWMHKLLIFDSWKMVFSIADIPRDVDCMNTAILEAEDGMVKIFTIRRDLIIRRNQLSYKVWRIKADGANGLRLDLDKGIPLPLPLDYGFTILGAAQGYLILRGFPRRHLSRDSFEVEAMSFGVYFSLDPNRLMIERVCELSNMVLNSAIYTDSLTSPPIPSPAAAGDAMSSPPEQRIRRNSPAPGNTTLADELLEEIFLRLASPADLVRASIACVAFRRVATDGSFLRRYRSIHKPPPPRIPESFYPAEAPHPSAATARALAQAADFTFSFLPPGHWVPRDCRDGRVLLARIPMRSKARIAPLDGPRSDSDDEDELVPVDERDALVNLAVCDPISRRYVILPFIMEHQHAILRERRVLLDFETFLAPAGEEEGMEDTSFRVMARAHYTGRLFIATPERRTFDFGSWSTLSADGILPADINLFPKRQYAHGCFYWVLDWMHKLLIFDSWKMVFSIADLPRDINSLYTAIVEAEDGMVGVFAIKRDTTTYEKKLDYTIRRIKADRANGQPLELDKTIPLPLDYNFTLQGAAHGYLILRGYPSHYLSRDSLDIVLDMVYFSLEPKRLVFEKVCRVNTLLLKAEIYTGFPPFLSPASMPSSATVGMHGSWSRNEKSPR</sequence>
<dbReference type="EnsemblPlants" id="LPERR07G15810.1">
    <property type="protein sequence ID" value="LPERR07G15810.1"/>
    <property type="gene ID" value="LPERR07G15810"/>
</dbReference>
<dbReference type="SUPFAM" id="SSF81383">
    <property type="entry name" value="F-box domain"/>
    <property type="match status" value="3"/>
</dbReference>
<protein>
    <recommendedName>
        <fullName evidence="2">F-box domain-containing protein</fullName>
    </recommendedName>
</protein>
<dbReference type="InterPro" id="IPR001810">
    <property type="entry name" value="F-box_dom"/>
</dbReference>